<keyword evidence="2" id="KW-0067">ATP-binding</keyword>
<feature type="region of interest" description="Disordered" evidence="4">
    <location>
        <begin position="82"/>
        <end position="103"/>
    </location>
</feature>
<dbReference type="InterPro" id="IPR027417">
    <property type="entry name" value="P-loop_NTPase"/>
</dbReference>
<dbReference type="EMBL" id="JTHE03000106">
    <property type="protein sequence ID" value="MCM1984911.1"/>
    <property type="molecule type" value="Genomic_DNA"/>
</dbReference>
<dbReference type="PANTHER" id="PTHR32309">
    <property type="entry name" value="TYROSINE-PROTEIN KINASE"/>
    <property type="match status" value="1"/>
</dbReference>
<dbReference type="Gene3D" id="3.40.50.300">
    <property type="entry name" value="P-loop containing nucleotide triphosphate hydrolases"/>
    <property type="match status" value="1"/>
</dbReference>
<accession>A0ABD4T8J3</accession>
<keyword evidence="1" id="KW-0547">Nucleotide-binding</keyword>
<dbReference type="RefSeq" id="WP_166277418.1">
    <property type="nucleotide sequence ID" value="NZ_JTHE03000106.1"/>
</dbReference>
<evidence type="ECO:0000256" key="3">
    <source>
        <dbReference type="SAM" id="Coils"/>
    </source>
</evidence>
<feature type="coiled-coil region" evidence="3">
    <location>
        <begin position="197"/>
        <end position="224"/>
    </location>
</feature>
<evidence type="ECO:0000256" key="1">
    <source>
        <dbReference type="ARBA" id="ARBA00022741"/>
    </source>
</evidence>
<evidence type="ECO:0000313" key="7">
    <source>
        <dbReference type="Proteomes" id="UP000031561"/>
    </source>
</evidence>
<dbReference type="AlphaFoldDB" id="A0ABD4T8J3"/>
<keyword evidence="3" id="KW-0175">Coiled coil</keyword>
<evidence type="ECO:0000313" key="6">
    <source>
        <dbReference type="EMBL" id="MCM1984911.1"/>
    </source>
</evidence>
<organism evidence="6 7">
    <name type="scientific">Lyngbya confervoides BDU141951</name>
    <dbReference type="NCBI Taxonomy" id="1574623"/>
    <lineage>
        <taxon>Bacteria</taxon>
        <taxon>Bacillati</taxon>
        <taxon>Cyanobacteriota</taxon>
        <taxon>Cyanophyceae</taxon>
        <taxon>Oscillatoriophycideae</taxon>
        <taxon>Oscillatoriales</taxon>
        <taxon>Microcoleaceae</taxon>
        <taxon>Lyngbya</taxon>
    </lineage>
</organism>
<dbReference type="GO" id="GO:0004715">
    <property type="term" value="F:non-membrane spanning protein tyrosine kinase activity"/>
    <property type="evidence" value="ECO:0007669"/>
    <property type="project" value="UniProtKB-EC"/>
</dbReference>
<feature type="coiled-coil region" evidence="3">
    <location>
        <begin position="360"/>
        <end position="418"/>
    </location>
</feature>
<reference evidence="6 7" key="1">
    <citation type="journal article" date="2015" name="Genome Announc.">
        <title>Draft Genome Sequence of Filamentous Marine Cyanobacterium Lyngbya confervoides Strain BDU141951.</title>
        <authorList>
            <person name="Chandrababunaidu M.M."/>
            <person name="Sen D."/>
            <person name="Tripathy S."/>
        </authorList>
    </citation>
    <scope>NUCLEOTIDE SEQUENCE [LARGE SCALE GENOMIC DNA]</scope>
    <source>
        <strain evidence="6 7">BDU141951</strain>
    </source>
</reference>
<protein>
    <submittedName>
        <fullName evidence="6">Polysaccharide biosynthesis tyrosine autokinase</fullName>
        <ecNumber evidence="6">2.7.10.2</ecNumber>
    </submittedName>
</protein>
<proteinExistence type="predicted"/>
<dbReference type="Pfam" id="PF01656">
    <property type="entry name" value="CbiA"/>
    <property type="match status" value="1"/>
</dbReference>
<dbReference type="InterPro" id="IPR002586">
    <property type="entry name" value="CobQ/CobB/MinD/ParA_Nub-bd_dom"/>
</dbReference>
<dbReference type="InterPro" id="IPR050445">
    <property type="entry name" value="Bact_polysacc_biosynth/exp"/>
</dbReference>
<dbReference type="GO" id="GO:0005524">
    <property type="term" value="F:ATP binding"/>
    <property type="evidence" value="ECO:0007669"/>
    <property type="project" value="UniProtKB-KW"/>
</dbReference>
<gene>
    <name evidence="6" type="ORF">QQ91_0018980</name>
</gene>
<evidence type="ECO:0000256" key="4">
    <source>
        <dbReference type="SAM" id="MobiDB-lite"/>
    </source>
</evidence>
<keyword evidence="6" id="KW-0808">Transferase</keyword>
<keyword evidence="7" id="KW-1185">Reference proteome</keyword>
<dbReference type="EC" id="2.7.10.2" evidence="6"/>
<comment type="caution">
    <text evidence="6">The sequence shown here is derived from an EMBL/GenBank/DDBJ whole genome shotgun (WGS) entry which is preliminary data.</text>
</comment>
<dbReference type="NCBIfam" id="TIGR01007">
    <property type="entry name" value="eps_fam"/>
    <property type="match status" value="1"/>
</dbReference>
<sequence length="764" mass="85945">MSSNSGIVSSHIEVTKSIQDEEKYVNVLPILDTLKRRSPIIISCAALVSFSALLFNFTKPSIYEGKFEILVKSSSPESSIASALSSDSNQAVPQETLDTSKDSSIDESTLLQLLQSPLFFEPIYENVKPDFPSIKLNQIVSNMVVSQKSVGRTATDVFEIKYQSSDPELVSKVLSETAQAYLNYSYDQRREYYTSSIEFLDSQMPKVELKVQNLERDLQIFREKNIIFDPDESVKSITTRLNQIEQSINENTINLLESQKLLESLLVRTDNNSFTAEAGSVLSDSPEYQKVINELLELEIQYKTLSQQLTDDHPKLIEVRRNISELNDILNRVAQSNLGSKLNSQVDISNNDVPYQNSLRKGLSQKIVETELEVKALRTRQEGLLDEQRRLRTLFSQLPQLTRQYQTVQRQLDLSNEQLNRFLKIRENLMLSLSREEIPWKIVAPVAVYEASSSSLIQRLILGSLLGVIFGIGLSLIVDRFYGVVFNLNTLTSLSKWPILASVPYVEELSYSLLRFFDTAKNSPMESLSYNYLRALNEIFRSCYSQIRLAKPDEHIQSIVVTSLIAEEGKTTVSLHLAEAAAAMGCRVLLVDADLRKEPTSLSDKSVPEFCPPGLSELVSEQATLSDLISEYDDYPNLYFLSSGLIPTDPAGLLGSNRMSTIMNEIKNSFDLIIYDSSPLLFADPLLLSSNCDGILLVTRLGYTPLSDFKYLDKRLASLSRKVLGVVANDVKNSSQQVYSLYAEGHQSTKTGNWERIGSNFQVR</sequence>
<dbReference type="PANTHER" id="PTHR32309:SF13">
    <property type="entry name" value="FERRIC ENTEROBACTIN TRANSPORT PROTEIN FEPE"/>
    <property type="match status" value="1"/>
</dbReference>
<feature type="domain" description="CobQ/CobB/MinD/ParA nucleotide binding" evidence="5">
    <location>
        <begin position="559"/>
        <end position="741"/>
    </location>
</feature>
<name>A0ABD4T8J3_9CYAN</name>
<evidence type="ECO:0000256" key="2">
    <source>
        <dbReference type="ARBA" id="ARBA00022840"/>
    </source>
</evidence>
<dbReference type="InterPro" id="IPR005702">
    <property type="entry name" value="Wzc-like_C"/>
</dbReference>
<dbReference type="SUPFAM" id="SSF52540">
    <property type="entry name" value="P-loop containing nucleoside triphosphate hydrolases"/>
    <property type="match status" value="1"/>
</dbReference>
<dbReference type="CDD" id="cd05387">
    <property type="entry name" value="BY-kinase"/>
    <property type="match status" value="1"/>
</dbReference>
<dbReference type="Proteomes" id="UP000031561">
    <property type="component" value="Unassembled WGS sequence"/>
</dbReference>
<evidence type="ECO:0000259" key="5">
    <source>
        <dbReference type="Pfam" id="PF01656"/>
    </source>
</evidence>